<accession>A0A316HQ05</accession>
<dbReference type="EMBL" id="QGHB01000015">
    <property type="protein sequence ID" value="PWK82062.1"/>
    <property type="molecule type" value="Genomic_DNA"/>
</dbReference>
<dbReference type="AlphaFoldDB" id="A0A316HQ05"/>
<sequence>MARWYAQIRRVAGLACRASSISASLWATRTRPGNRVADRASLGVVIMTLTGSSSVKPARVSCPARPGAAWCRWIRHSTG</sequence>
<comment type="caution">
    <text evidence="1">The sequence shown here is derived from an EMBL/GenBank/DDBJ whole genome shotgun (WGS) entry which is preliminary data.</text>
</comment>
<reference evidence="1 2" key="1">
    <citation type="submission" date="2018-05" db="EMBL/GenBank/DDBJ databases">
        <title>Genomic Encyclopedia of Type Strains, Phase IV (KMG-IV): sequencing the most valuable type-strain genomes for metagenomic binning, comparative biology and taxonomic classification.</title>
        <authorList>
            <person name="Goeker M."/>
        </authorList>
    </citation>
    <scope>NUCLEOTIDE SEQUENCE [LARGE SCALE GENOMIC DNA]</scope>
    <source>
        <strain evidence="1 2">DSM 45480</strain>
    </source>
</reference>
<name>A0A316HQ05_9PSEU</name>
<gene>
    <name evidence="1" type="ORF">C8D88_115178</name>
</gene>
<dbReference type="Proteomes" id="UP000246005">
    <property type="component" value="Unassembled WGS sequence"/>
</dbReference>
<organism evidence="1 2">
    <name type="scientific">Lentzea atacamensis</name>
    <dbReference type="NCBI Taxonomy" id="531938"/>
    <lineage>
        <taxon>Bacteria</taxon>
        <taxon>Bacillati</taxon>
        <taxon>Actinomycetota</taxon>
        <taxon>Actinomycetes</taxon>
        <taxon>Pseudonocardiales</taxon>
        <taxon>Pseudonocardiaceae</taxon>
        <taxon>Lentzea</taxon>
    </lineage>
</organism>
<evidence type="ECO:0000313" key="2">
    <source>
        <dbReference type="Proteomes" id="UP000246005"/>
    </source>
</evidence>
<proteinExistence type="predicted"/>
<protein>
    <submittedName>
        <fullName evidence="1">Uncharacterized protein</fullName>
    </submittedName>
</protein>
<evidence type="ECO:0000313" key="1">
    <source>
        <dbReference type="EMBL" id="PWK82062.1"/>
    </source>
</evidence>